<gene>
    <name evidence="1" type="ORF">BBK36DRAFT_1160432</name>
</gene>
<proteinExistence type="predicted"/>
<dbReference type="GeneID" id="36602410"/>
<dbReference type="PANTHER" id="PTHR42037">
    <property type="match status" value="1"/>
</dbReference>
<name>A0A2T4B7P0_9HYPO</name>
<accession>A0A2T4B7P0</accession>
<dbReference type="PANTHER" id="PTHR42037:SF1">
    <property type="match status" value="1"/>
</dbReference>
<dbReference type="Pfam" id="PF14441">
    <property type="entry name" value="OTT_1508_deam"/>
    <property type="match status" value="1"/>
</dbReference>
<dbReference type="Proteomes" id="UP000241546">
    <property type="component" value="Unassembled WGS sequence"/>
</dbReference>
<dbReference type="RefSeq" id="XP_024748551.1">
    <property type="nucleotide sequence ID" value="XM_024894292.1"/>
</dbReference>
<dbReference type="InterPro" id="IPR027796">
    <property type="entry name" value="OTT_1508_deam-like"/>
</dbReference>
<evidence type="ECO:0000313" key="2">
    <source>
        <dbReference type="Proteomes" id="UP000241546"/>
    </source>
</evidence>
<reference evidence="2" key="1">
    <citation type="submission" date="2016-07" db="EMBL/GenBank/DDBJ databases">
        <title>Multiple horizontal gene transfer events from other fungi enriched the ability of initially mycotrophic Trichoderma (Ascomycota) to feed on dead plant biomass.</title>
        <authorList>
            <consortium name="DOE Joint Genome Institute"/>
            <person name="Atanasova L."/>
            <person name="Chenthamara K."/>
            <person name="Zhang J."/>
            <person name="Grujic M."/>
            <person name="Henrissat B."/>
            <person name="Kuo A."/>
            <person name="Aerts A."/>
            <person name="Salamov A."/>
            <person name="Lipzen A."/>
            <person name="Labutti K."/>
            <person name="Barry K."/>
            <person name="Miao Y."/>
            <person name="Rahimi M.J."/>
            <person name="Shen Q."/>
            <person name="Grigoriev I.V."/>
            <person name="Kubicek C.P."/>
            <person name="Druzhinina I.S."/>
        </authorList>
    </citation>
    <scope>NUCLEOTIDE SEQUENCE [LARGE SCALE GENOMIC DNA]</scope>
    <source>
        <strain evidence="2">TUCIM 6016</strain>
    </source>
</reference>
<protein>
    <submittedName>
        <fullName evidence="1">Uncharacterized protein</fullName>
    </submittedName>
</protein>
<dbReference type="EMBL" id="KZ680215">
    <property type="protein sequence ID" value="PTB65231.1"/>
    <property type="molecule type" value="Genomic_DNA"/>
</dbReference>
<keyword evidence="2" id="KW-1185">Reference proteome</keyword>
<organism evidence="1 2">
    <name type="scientific">Trichoderma citrinoviride</name>
    <dbReference type="NCBI Taxonomy" id="58853"/>
    <lineage>
        <taxon>Eukaryota</taxon>
        <taxon>Fungi</taxon>
        <taxon>Dikarya</taxon>
        <taxon>Ascomycota</taxon>
        <taxon>Pezizomycotina</taxon>
        <taxon>Sordariomycetes</taxon>
        <taxon>Hypocreomycetidae</taxon>
        <taxon>Hypocreales</taxon>
        <taxon>Hypocreaceae</taxon>
        <taxon>Trichoderma</taxon>
    </lineage>
</organism>
<evidence type="ECO:0000313" key="1">
    <source>
        <dbReference type="EMBL" id="PTB65231.1"/>
    </source>
</evidence>
<dbReference type="AlphaFoldDB" id="A0A2T4B7P0"/>
<dbReference type="OrthoDB" id="3251507at2759"/>
<sequence length="501" mass="57292">MTLINTSEPSWPIDHTNQEPIPLASRIVHKFFEPIILLVALVDAVRNTAKPRPPEQEINVQDPTQLFCAFVNKLGHVCDREKGGETVTSFVVLQSEADPQRAHYVFAVNKQTDSQLSSTATYVRTLLRKVGQAPEGQENQRDARRSLLYHVLRFNRPRVSVYLRKLRAQAASCLEKCQSDMTDENISIAEQLGCILDISETGSNVKDALPQYIQQCETTMQLLVRIDSSPAGKIIEERAQEDRIVGYRSMECWAELLHTMRRILAYQQSVQFFLQAKEKWPSLFQNATVDFLASSRPVPKPIRNKSLSAVSIVGRMTRKEKVMRIFQRFAQDLQAFDLDDRIKQEYGRTTFRPTVHAEVLLLDWVWKQSKIAPLSFFNDCKYIGSSKPTCKLCDFYFQEHKYKIGHRISHGNLYSSWRVPDVFPYQGQACIDDRQIMVDRLLQRVRKEAFDIVQKKAPVSVKAEDSLTNSARMTLFDIVSLRASTAPMDDLASLLGQVDIS</sequence>